<dbReference type="AlphaFoldDB" id="A0AAD7MCS1"/>
<feature type="region of interest" description="Disordered" evidence="1">
    <location>
        <begin position="975"/>
        <end position="1004"/>
    </location>
</feature>
<feature type="compositionally biased region" description="Basic and acidic residues" evidence="1">
    <location>
        <begin position="783"/>
        <end position="793"/>
    </location>
</feature>
<feature type="compositionally biased region" description="Acidic residues" evidence="1">
    <location>
        <begin position="755"/>
        <end position="772"/>
    </location>
</feature>
<proteinExistence type="predicted"/>
<comment type="caution">
    <text evidence="2">The sequence shown here is derived from an EMBL/GenBank/DDBJ whole genome shotgun (WGS) entry which is preliminary data.</text>
</comment>
<keyword evidence="3" id="KW-1185">Reference proteome</keyword>
<feature type="region of interest" description="Disordered" evidence="1">
    <location>
        <begin position="740"/>
        <end position="916"/>
    </location>
</feature>
<feature type="region of interest" description="Disordered" evidence="1">
    <location>
        <begin position="80"/>
        <end position="536"/>
    </location>
</feature>
<feature type="compositionally biased region" description="Acidic residues" evidence="1">
    <location>
        <begin position="461"/>
        <end position="473"/>
    </location>
</feature>
<reference evidence="2" key="1">
    <citation type="submission" date="2023-03" db="EMBL/GenBank/DDBJ databases">
        <title>Massive genome expansion in bonnet fungi (Mycena s.s.) driven by repeated elements and novel gene families across ecological guilds.</title>
        <authorList>
            <consortium name="Lawrence Berkeley National Laboratory"/>
            <person name="Harder C.B."/>
            <person name="Miyauchi S."/>
            <person name="Viragh M."/>
            <person name="Kuo A."/>
            <person name="Thoen E."/>
            <person name="Andreopoulos B."/>
            <person name="Lu D."/>
            <person name="Skrede I."/>
            <person name="Drula E."/>
            <person name="Henrissat B."/>
            <person name="Morin E."/>
            <person name="Kohler A."/>
            <person name="Barry K."/>
            <person name="LaButti K."/>
            <person name="Morin E."/>
            <person name="Salamov A."/>
            <person name="Lipzen A."/>
            <person name="Mereny Z."/>
            <person name="Hegedus B."/>
            <person name="Baldrian P."/>
            <person name="Stursova M."/>
            <person name="Weitz H."/>
            <person name="Taylor A."/>
            <person name="Grigoriev I.V."/>
            <person name="Nagy L.G."/>
            <person name="Martin F."/>
            <person name="Kauserud H."/>
        </authorList>
    </citation>
    <scope>NUCLEOTIDE SEQUENCE</scope>
    <source>
        <strain evidence="2">CBHHK067</strain>
    </source>
</reference>
<organism evidence="2 3">
    <name type="scientific">Mycena rosella</name>
    <name type="common">Pink bonnet</name>
    <name type="synonym">Agaricus rosellus</name>
    <dbReference type="NCBI Taxonomy" id="1033263"/>
    <lineage>
        <taxon>Eukaryota</taxon>
        <taxon>Fungi</taxon>
        <taxon>Dikarya</taxon>
        <taxon>Basidiomycota</taxon>
        <taxon>Agaricomycotina</taxon>
        <taxon>Agaricomycetes</taxon>
        <taxon>Agaricomycetidae</taxon>
        <taxon>Agaricales</taxon>
        <taxon>Marasmiineae</taxon>
        <taxon>Mycenaceae</taxon>
        <taxon>Mycena</taxon>
    </lineage>
</organism>
<feature type="compositionally biased region" description="Acidic residues" evidence="1">
    <location>
        <begin position="480"/>
        <end position="503"/>
    </location>
</feature>
<feature type="compositionally biased region" description="Pro residues" evidence="1">
    <location>
        <begin position="435"/>
        <end position="449"/>
    </location>
</feature>
<evidence type="ECO:0000256" key="1">
    <source>
        <dbReference type="SAM" id="MobiDB-lite"/>
    </source>
</evidence>
<protein>
    <submittedName>
        <fullName evidence="2">Uncharacterized protein</fullName>
    </submittedName>
</protein>
<feature type="compositionally biased region" description="Basic and acidic residues" evidence="1">
    <location>
        <begin position="865"/>
        <end position="888"/>
    </location>
</feature>
<feature type="compositionally biased region" description="Basic residues" evidence="1">
    <location>
        <begin position="794"/>
        <end position="804"/>
    </location>
</feature>
<feature type="compositionally biased region" description="Low complexity" evidence="1">
    <location>
        <begin position="211"/>
        <end position="227"/>
    </location>
</feature>
<name>A0AAD7MCS1_MYCRO</name>
<gene>
    <name evidence="2" type="ORF">B0H17DRAFT_1223932</name>
</gene>
<feature type="compositionally biased region" description="Pro residues" evidence="1">
    <location>
        <begin position="94"/>
        <end position="113"/>
    </location>
</feature>
<feature type="compositionally biased region" description="Low complexity" evidence="1">
    <location>
        <begin position="903"/>
        <end position="916"/>
    </location>
</feature>
<sequence>MMLSVYYCTPLFHHDPDLAAHPRQTFYFVASPQAKAPGPDVYPSWSSAQRVAEGIPRGRAVCFKSYNACLPSWHADCDAGKHDHPANPRRSSPSKPPPPSPVPRPSQGPPEPSTPTKSWSIQSISQTPTTPTAVQSPAPTRLSTPLSPMPPPRSPAPPPAATPLDPFEARLEAVHALHYTSSSTTTTIYTKPAISQAAKDGTPQSNSGSQPSTSGKSAPAPASPTAPCHFLRNKSADDSAATAPESVPHPKSADTSLSGPHHKSDVPPKFAPHPSSTDASPSRPCRKSDVAGSATSPSKLQDDLEVEGACTPKEKFGPLPCAARRRPHQTGVHPHMTVLAPRPNPSNRIPFDNGEEDQQGKDKEDKEEEEDADKAPPIEVLPNALPSRPPADDNPELDTNELKSGMHTPAAALRSHSPSADSAPHCSSARLCIDCPPPNTVPIVPPCDTPPDNDGGKYDPSEDDESDGLDLDLDTLIKFDEEEEEEEGDGDKDNQEESDEDGENTAAIDPAGARNLGTHTSRHPGKPGQPARAPWKAQGERINMIQGCAIVHAEPEDTWSQEELDQLKIDWMVKETNKKAGTRKTNAEAAKDATLTGDRIFEEFLPDVLRMDTASFANKYSSRAHFNTDVEEAKLAKGPGKKNDVTSMLCEKHREITGKPTLDVEYVRYNKIMRAKEGVEIVGWPDMPMTAPSKMGVGGTAAIETLYERLKAGTCYWRRVNAQVCEELLAKYAGNVKKQVKRRKLAKGKGKEAAESEAEESEAEESEEEEEVPPPKKKKRVRVASDKEQEALPKKKAKAKKGKKRAVEEDKEEEEEDPKRKRKKAAAEAEDKEEDVPPKKKAKKKAPQGEEVETVENPKKKGKGKGFDKGKAKEKQITVKEPATEPKRSALKHRCSPARRSTSVVSSNADQSDADAAAPSTFISAATAAAASTSKSAANEHWDKIRVSEDIVAASKAAADRMKVMIAADRKAGTIAPPKPKLKAKTAKSLKEIEQDAYGSSVEE</sequence>
<dbReference type="EMBL" id="JARKIE010000001">
    <property type="protein sequence ID" value="KAJ7710736.1"/>
    <property type="molecule type" value="Genomic_DNA"/>
</dbReference>
<evidence type="ECO:0000313" key="2">
    <source>
        <dbReference type="EMBL" id="KAJ7710736.1"/>
    </source>
</evidence>
<accession>A0AAD7MCS1</accession>
<feature type="compositionally biased region" description="Pro residues" evidence="1">
    <location>
        <begin position="147"/>
        <end position="161"/>
    </location>
</feature>
<dbReference type="Proteomes" id="UP001221757">
    <property type="component" value="Unassembled WGS sequence"/>
</dbReference>
<feature type="compositionally biased region" description="Polar residues" evidence="1">
    <location>
        <begin position="116"/>
        <end position="138"/>
    </location>
</feature>
<evidence type="ECO:0000313" key="3">
    <source>
        <dbReference type="Proteomes" id="UP001221757"/>
    </source>
</evidence>